<protein>
    <submittedName>
        <fullName evidence="2">ATPase BadF/BadG/BcrA/BcrD type</fullName>
    </submittedName>
</protein>
<feature type="domain" description="ATPase BadF/BadG/BcrA/BcrD type" evidence="1">
    <location>
        <begin position="3"/>
        <end position="296"/>
    </location>
</feature>
<dbReference type="InterPro" id="IPR052519">
    <property type="entry name" value="Euk-type_GlcNAc_Kinase"/>
</dbReference>
<dbReference type="AlphaFoldDB" id="F2N7U8"/>
<evidence type="ECO:0000313" key="3">
    <source>
        <dbReference type="Proteomes" id="UP000006851"/>
    </source>
</evidence>
<dbReference type="CDD" id="cd24007">
    <property type="entry name" value="ASKHA_NBD_eukNAGK-like"/>
    <property type="match status" value="1"/>
</dbReference>
<name>F2N7U8_CORGP</name>
<dbReference type="EMBL" id="CP002628">
    <property type="protein sequence ID" value="AEB07057.1"/>
    <property type="molecule type" value="Genomic_DNA"/>
</dbReference>
<dbReference type="InterPro" id="IPR043129">
    <property type="entry name" value="ATPase_NBD"/>
</dbReference>
<dbReference type="Gene3D" id="3.30.420.40">
    <property type="match status" value="2"/>
</dbReference>
<dbReference type="KEGG" id="cgo:Corgl_0949"/>
<dbReference type="Pfam" id="PF01869">
    <property type="entry name" value="BcrAD_BadFG"/>
    <property type="match status" value="1"/>
</dbReference>
<dbReference type="HOGENOM" id="CLU_016274_1_0_11"/>
<proteinExistence type="predicted"/>
<accession>F2N7U8</accession>
<dbReference type="OrthoDB" id="8701357at2"/>
<sequence>MWLGVDGGGTKTTFALYDDDMRPLDAFDRGTSHIGQIGAEAMRSMLVEGFCEAGLRGLADVRGIGFGIAGFGEGASDDARIRAIVTDAAAGLPFELVNDVQAALAASLDLAEGIVIVAGTGSIAYGERGGVGMRCGGWDYQIGDEGSGYWMGKQLVRAFSLQSDGRRPRGALHRIVRQELELSRDLDLIAYMRDVIGHDRTRTAALSVLVSRAAMEGDPDARDIFRRAAAEEARMVEVIADALFGEKHPAGEAIPVSYVGGTFKAGELILNPLAEQLPSRCRLVAPIREAASGACLLLRRRLSRCG</sequence>
<dbReference type="InterPro" id="IPR002731">
    <property type="entry name" value="ATPase_BadF"/>
</dbReference>
<gene>
    <name evidence="2" type="ordered locus">Corgl_0949</name>
</gene>
<dbReference type="PANTHER" id="PTHR43190">
    <property type="entry name" value="N-ACETYL-D-GLUCOSAMINE KINASE"/>
    <property type="match status" value="1"/>
</dbReference>
<evidence type="ECO:0000313" key="2">
    <source>
        <dbReference type="EMBL" id="AEB07057.1"/>
    </source>
</evidence>
<dbReference type="RefSeq" id="WP_013708800.1">
    <property type="nucleotide sequence ID" value="NC_015389.1"/>
</dbReference>
<dbReference type="STRING" id="700015.Corgl_0949"/>
<dbReference type="Proteomes" id="UP000006851">
    <property type="component" value="Chromosome"/>
</dbReference>
<evidence type="ECO:0000259" key="1">
    <source>
        <dbReference type="Pfam" id="PF01869"/>
    </source>
</evidence>
<dbReference type="PANTHER" id="PTHR43190:SF3">
    <property type="entry name" value="N-ACETYL-D-GLUCOSAMINE KINASE"/>
    <property type="match status" value="1"/>
</dbReference>
<dbReference type="eggNOG" id="COG2971">
    <property type="taxonomic scope" value="Bacteria"/>
</dbReference>
<reference evidence="3" key="1">
    <citation type="journal article" date="2013" name="Stand. Genomic Sci.">
        <title>Complete genome sequence of Coriobacterium glomerans type strain (PW2(T)) from the midgut of Pyrrhocoris apterus L. (red soldier bug).</title>
        <authorList>
            <person name="Stackebrandt E."/>
            <person name="Zeytun A."/>
            <person name="Lapidus A."/>
            <person name="Nolan M."/>
            <person name="Lucas S."/>
            <person name="Hammon N."/>
            <person name="Deshpande S."/>
            <person name="Cheng J.F."/>
            <person name="Tapia R."/>
            <person name="Goodwin L.A."/>
            <person name="Pitluck S."/>
            <person name="Liolios K."/>
            <person name="Pagani I."/>
            <person name="Ivanova N."/>
            <person name="Mavromatis K."/>
            <person name="Mikhailova N."/>
            <person name="Huntemann M."/>
            <person name="Pati A."/>
            <person name="Chen A."/>
            <person name="Palaniappan K."/>
            <person name="Chang Y.J."/>
            <person name="Land M."/>
            <person name="Hauser L."/>
            <person name="Rohde M."/>
            <person name="Pukall R."/>
            <person name="Goker M."/>
            <person name="Detter J.C."/>
            <person name="Woyke T."/>
            <person name="Bristow J."/>
            <person name="Eisen J.A."/>
            <person name="Markowitz V."/>
            <person name="Hugenholtz P."/>
            <person name="Kyrpides N.C."/>
            <person name="Klenk H.P."/>
        </authorList>
    </citation>
    <scope>NUCLEOTIDE SEQUENCE</scope>
    <source>
        <strain evidence="3">ATCC 49209 / DSM 20642 / JCM 10262 / PW2</strain>
    </source>
</reference>
<organism evidence="2 3">
    <name type="scientific">Coriobacterium glomerans (strain ATCC 49209 / DSM 20642 / JCM 10262 / PW2)</name>
    <dbReference type="NCBI Taxonomy" id="700015"/>
    <lineage>
        <taxon>Bacteria</taxon>
        <taxon>Bacillati</taxon>
        <taxon>Actinomycetota</taxon>
        <taxon>Coriobacteriia</taxon>
        <taxon>Coriobacteriales</taxon>
        <taxon>Coriobacteriaceae</taxon>
        <taxon>Coriobacterium</taxon>
    </lineage>
</organism>
<dbReference type="SUPFAM" id="SSF53067">
    <property type="entry name" value="Actin-like ATPase domain"/>
    <property type="match status" value="2"/>
</dbReference>
<keyword evidence="3" id="KW-1185">Reference proteome</keyword>